<accession>A0AA41V5P1</accession>
<comment type="subcellular location">
    <subcellularLocation>
        <location evidence="1">Secreted</location>
    </subcellularLocation>
</comment>
<feature type="domain" description="Fibronectin type III-like" evidence="9">
    <location>
        <begin position="707"/>
        <end position="777"/>
    </location>
</feature>
<dbReference type="InterPro" id="IPR013783">
    <property type="entry name" value="Ig-like_fold"/>
</dbReference>
<dbReference type="Proteomes" id="UP001177140">
    <property type="component" value="Unassembled WGS sequence"/>
</dbReference>
<dbReference type="InterPro" id="IPR026891">
    <property type="entry name" value="Fn3-like"/>
</dbReference>
<dbReference type="GO" id="GO:0005576">
    <property type="term" value="C:extracellular region"/>
    <property type="evidence" value="ECO:0007669"/>
    <property type="project" value="UniProtKB-SubCell"/>
</dbReference>
<dbReference type="InterPro" id="IPR001764">
    <property type="entry name" value="Glyco_hydro_3_N"/>
</dbReference>
<feature type="signal peptide" evidence="8">
    <location>
        <begin position="1"/>
        <end position="22"/>
    </location>
</feature>
<dbReference type="Pfam" id="PF01915">
    <property type="entry name" value="Glyco_hydro_3_C"/>
    <property type="match status" value="1"/>
</dbReference>
<keyword evidence="3" id="KW-0964">Secreted</keyword>
<evidence type="ECO:0000256" key="5">
    <source>
        <dbReference type="ARBA" id="ARBA00022801"/>
    </source>
</evidence>
<dbReference type="Gene3D" id="2.60.40.10">
    <property type="entry name" value="Immunoglobulins"/>
    <property type="match status" value="1"/>
</dbReference>
<comment type="similarity">
    <text evidence="2">Belongs to the glycosyl hydrolase 3 family.</text>
</comment>
<evidence type="ECO:0000313" key="11">
    <source>
        <dbReference type="Proteomes" id="UP001177140"/>
    </source>
</evidence>
<dbReference type="SMART" id="SM01217">
    <property type="entry name" value="Fn3_like"/>
    <property type="match status" value="1"/>
</dbReference>
<dbReference type="PRINTS" id="PR00133">
    <property type="entry name" value="GLHYDRLASE3"/>
</dbReference>
<dbReference type="SUPFAM" id="SSF51445">
    <property type="entry name" value="(Trans)glycosidases"/>
    <property type="match status" value="1"/>
</dbReference>
<keyword evidence="5" id="KW-0378">Hydrolase</keyword>
<name>A0AA41V5P1_PAPNU</name>
<dbReference type="GO" id="GO:0009044">
    <property type="term" value="F:xylan 1,4-beta-xylosidase activity"/>
    <property type="evidence" value="ECO:0007669"/>
    <property type="project" value="InterPro"/>
</dbReference>
<sequence length="798" mass="87768">MKILGTVFFLLMIIIMINTTAAAEPPFACDALNPSTNSYIFCNISLPISERVANLISLLTLEEKIGQLGNTAPAIHRLGIPSYEWWSESLHGVSNRGLGIRFDGLIRSATSFPQVILTAASFDTRLWYRIGQAIGIEARAVYNAGQATGMTFWAPNINIFIDPRWGRGQETPGEDPMVTSKYSVYYVRGIQGDSFEGGKINDDNKHILQASACCKHFTAYDLDNWNGTTRYNFDAHVSLQDLADTYQPPFESCVREGKASGVMCAYNRVNGVPSCADFNLLSNTIRGKWGFNGYITSDSDSVSTIYTNQSYSKTPEDLVADVLGAGMDVNCAECGEDYCDSFLQAHTASAIQQKKVSEIDINRALSNLFTTRMRLGLFNGNPIQQQYGDIGPSHVCSTNHQRLALEAARDGIVLLKNSGTLLPLSKSKTQTIAVIGPNANTVQTLMGNYNGPPCKSVTPLEALKRYVRDTQYHPGCDAVPCNSSAMKEAVELAISVDYVIMIMGLDQTQEKEELDRVDLVLPGKQQHLISGVAKAAKKPVILVLLSGGPIDISFAKDDPNVGSIIWAGYPGESGAIALAEIIFGDHNPGGRLPVTWYPQEFTKIPMTDMRMRADAATAYPGRTYRFYDAGKVFDFGYGLSYSTYLYEFVNVNRKTIHLNRFTNILALDDKVSTNVLSISEMGTEYCEKLKFSVTIGVKNSGLMPGKHPVLLFVRQSKIKVGSPLRQLIGFQTVKTGAGERTEVEFVVSPCEHLSKADENGLMVIEEGSYLLAVGEIEYEFSVIFKMTLGRKYPQMTNM</sequence>
<dbReference type="InterPro" id="IPR017853">
    <property type="entry name" value="GH"/>
</dbReference>
<keyword evidence="11" id="KW-1185">Reference proteome</keyword>
<evidence type="ECO:0000256" key="6">
    <source>
        <dbReference type="ARBA" id="ARBA00023180"/>
    </source>
</evidence>
<dbReference type="GO" id="GO:0031222">
    <property type="term" value="P:arabinan catabolic process"/>
    <property type="evidence" value="ECO:0007669"/>
    <property type="project" value="TreeGrafter"/>
</dbReference>
<keyword evidence="4 8" id="KW-0732">Signal</keyword>
<dbReference type="AlphaFoldDB" id="A0AA41V5P1"/>
<feature type="chain" id="PRO_5041257198" description="Fibronectin type III-like domain-containing protein" evidence="8">
    <location>
        <begin position="23"/>
        <end position="798"/>
    </location>
</feature>
<dbReference type="FunFam" id="3.40.50.1700:FF:000001">
    <property type="entry name" value="probable beta-D-xylosidase 2"/>
    <property type="match status" value="1"/>
</dbReference>
<evidence type="ECO:0000256" key="7">
    <source>
        <dbReference type="ARBA" id="ARBA00023295"/>
    </source>
</evidence>
<evidence type="ECO:0000256" key="4">
    <source>
        <dbReference type="ARBA" id="ARBA00022729"/>
    </source>
</evidence>
<dbReference type="InterPro" id="IPR036881">
    <property type="entry name" value="Glyco_hydro_3_C_sf"/>
</dbReference>
<proteinExistence type="inferred from homology"/>
<organism evidence="10 11">
    <name type="scientific">Papaver nudicaule</name>
    <name type="common">Iceland poppy</name>
    <dbReference type="NCBI Taxonomy" id="74823"/>
    <lineage>
        <taxon>Eukaryota</taxon>
        <taxon>Viridiplantae</taxon>
        <taxon>Streptophyta</taxon>
        <taxon>Embryophyta</taxon>
        <taxon>Tracheophyta</taxon>
        <taxon>Spermatophyta</taxon>
        <taxon>Magnoliopsida</taxon>
        <taxon>Ranunculales</taxon>
        <taxon>Papaveraceae</taxon>
        <taxon>Papaveroideae</taxon>
        <taxon>Papaver</taxon>
    </lineage>
</organism>
<dbReference type="InterPro" id="IPR036962">
    <property type="entry name" value="Glyco_hydro_3_N_sf"/>
</dbReference>
<dbReference type="GO" id="GO:0009505">
    <property type="term" value="C:plant-type cell wall"/>
    <property type="evidence" value="ECO:0007669"/>
    <property type="project" value="TreeGrafter"/>
</dbReference>
<evidence type="ECO:0000313" key="10">
    <source>
        <dbReference type="EMBL" id="MCL7033002.1"/>
    </source>
</evidence>
<protein>
    <recommendedName>
        <fullName evidence="9">Fibronectin type III-like domain-containing protein</fullName>
    </recommendedName>
</protein>
<dbReference type="InterPro" id="IPR002772">
    <property type="entry name" value="Glyco_hydro_3_C"/>
</dbReference>
<dbReference type="Pfam" id="PF14310">
    <property type="entry name" value="Fn3-like"/>
    <property type="match status" value="1"/>
</dbReference>
<evidence type="ECO:0000256" key="3">
    <source>
        <dbReference type="ARBA" id="ARBA00022525"/>
    </source>
</evidence>
<evidence type="ECO:0000256" key="1">
    <source>
        <dbReference type="ARBA" id="ARBA00004613"/>
    </source>
</evidence>
<reference evidence="10" key="1">
    <citation type="submission" date="2022-03" db="EMBL/GenBank/DDBJ databases">
        <title>A functionally conserved STORR gene fusion in Papaver species that diverged 16.8 million years ago.</title>
        <authorList>
            <person name="Catania T."/>
        </authorList>
    </citation>
    <scope>NUCLEOTIDE SEQUENCE</scope>
    <source>
        <strain evidence="10">S-191538</strain>
    </source>
</reference>
<dbReference type="FunFam" id="3.20.20.300:FF:000004">
    <property type="entry name" value="probable beta-D-xylosidase 7"/>
    <property type="match status" value="1"/>
</dbReference>
<keyword evidence="6" id="KW-0325">Glycoprotein</keyword>
<dbReference type="SUPFAM" id="SSF52279">
    <property type="entry name" value="Beta-D-glucan exohydrolase, C-terminal domain"/>
    <property type="match status" value="1"/>
</dbReference>
<dbReference type="GO" id="GO:0046556">
    <property type="term" value="F:alpha-L-arabinofuranosidase activity"/>
    <property type="evidence" value="ECO:0007669"/>
    <property type="project" value="TreeGrafter"/>
</dbReference>
<evidence type="ECO:0000256" key="2">
    <source>
        <dbReference type="ARBA" id="ARBA00005336"/>
    </source>
</evidence>
<dbReference type="Gene3D" id="3.20.20.300">
    <property type="entry name" value="Glycoside hydrolase, family 3, N-terminal domain"/>
    <property type="match status" value="1"/>
</dbReference>
<dbReference type="EMBL" id="JAJJMA010129463">
    <property type="protein sequence ID" value="MCL7033002.1"/>
    <property type="molecule type" value="Genomic_DNA"/>
</dbReference>
<dbReference type="Gene3D" id="3.40.50.1700">
    <property type="entry name" value="Glycoside hydrolase family 3 C-terminal domain"/>
    <property type="match status" value="1"/>
</dbReference>
<keyword evidence="7" id="KW-0326">Glycosidase</keyword>
<dbReference type="GO" id="GO:0045493">
    <property type="term" value="P:xylan catabolic process"/>
    <property type="evidence" value="ECO:0007669"/>
    <property type="project" value="InterPro"/>
</dbReference>
<dbReference type="PANTHER" id="PTHR42721:SF3">
    <property type="entry name" value="BETA-D-XYLOSIDASE 5-RELATED"/>
    <property type="match status" value="1"/>
</dbReference>
<gene>
    <name evidence="10" type="ORF">MKW94_023293</name>
</gene>
<evidence type="ECO:0000256" key="8">
    <source>
        <dbReference type="SAM" id="SignalP"/>
    </source>
</evidence>
<dbReference type="InterPro" id="IPR044993">
    <property type="entry name" value="BXL"/>
</dbReference>
<dbReference type="PANTHER" id="PTHR42721">
    <property type="entry name" value="SUGAR HYDROLASE-RELATED"/>
    <property type="match status" value="1"/>
</dbReference>
<dbReference type="Pfam" id="PF00933">
    <property type="entry name" value="Glyco_hydro_3"/>
    <property type="match status" value="1"/>
</dbReference>
<comment type="caution">
    <text evidence="10">The sequence shown here is derived from an EMBL/GenBank/DDBJ whole genome shotgun (WGS) entry which is preliminary data.</text>
</comment>
<evidence type="ECO:0000259" key="9">
    <source>
        <dbReference type="SMART" id="SM01217"/>
    </source>
</evidence>